<keyword evidence="1" id="KW-0472">Membrane</keyword>
<evidence type="ECO:0000313" key="2">
    <source>
        <dbReference type="EMBL" id="PIS43543.1"/>
    </source>
</evidence>
<organism evidence="2 3">
    <name type="scientific">Candidatus Kaiserbacteria bacterium CG08_land_8_20_14_0_20_50_21</name>
    <dbReference type="NCBI Taxonomy" id="1974604"/>
    <lineage>
        <taxon>Bacteria</taxon>
        <taxon>Candidatus Kaiseribacteriota</taxon>
    </lineage>
</organism>
<dbReference type="Pfam" id="PF10101">
    <property type="entry name" value="DUF2339"/>
    <property type="match status" value="1"/>
</dbReference>
<dbReference type="EMBL" id="PEXT01000012">
    <property type="protein sequence ID" value="PIS43543.1"/>
    <property type="molecule type" value="Genomic_DNA"/>
</dbReference>
<feature type="transmembrane region" description="Helical" evidence="1">
    <location>
        <begin position="572"/>
        <end position="589"/>
    </location>
</feature>
<feature type="transmembrane region" description="Helical" evidence="1">
    <location>
        <begin position="159"/>
        <end position="179"/>
    </location>
</feature>
<feature type="transmembrane region" description="Helical" evidence="1">
    <location>
        <begin position="456"/>
        <end position="473"/>
    </location>
</feature>
<dbReference type="AlphaFoldDB" id="A0A2H0Z0M2"/>
<feature type="transmembrane region" description="Helical" evidence="1">
    <location>
        <begin position="345"/>
        <end position="365"/>
    </location>
</feature>
<feature type="transmembrane region" description="Helical" evidence="1">
    <location>
        <begin position="6"/>
        <end position="25"/>
    </location>
</feature>
<gene>
    <name evidence="2" type="ORF">COT23_00680</name>
</gene>
<name>A0A2H0Z0M2_9BACT</name>
<feature type="transmembrane region" description="Helical" evidence="1">
    <location>
        <begin position="210"/>
        <end position="227"/>
    </location>
</feature>
<feature type="transmembrane region" description="Helical" evidence="1">
    <location>
        <begin position="185"/>
        <end position="203"/>
    </location>
</feature>
<feature type="transmembrane region" description="Helical" evidence="1">
    <location>
        <begin position="289"/>
        <end position="309"/>
    </location>
</feature>
<feature type="transmembrane region" description="Helical" evidence="1">
    <location>
        <begin position="256"/>
        <end position="274"/>
    </location>
</feature>
<sequence>MIEIIAVVLFVAALIYNWSLASRIGSLEAKVKNLINTSVNTGSVTITPPHTDSRQTVVAGGMEEYLGQPGTILATATRVATNPKQPDIAERFGMWIKEDWLMKIGGFLFIIGCGWFVSYAFANNWIGPVGRISIGIIAGVLVMAFGLWRMIRFPQQGGIFMAIGAGMTILSIFAGRSIFHFFTPISAIMFDFIIAIFVSFASYKFNLRSLALSAQIIAFIAPLLVAGQTDPTFLFSYILVISLATIVLAGLMGWRVLIVSSLVFVGMYSIPYIFSLNGVGNIYSINAPIILNFAYIFSVLYLFSGMFAVVRRGVVLVNNEIVLALLNGIFLFLWIYNVSDKEWQTLIFAAWAIVFAVGSFIAFRFSSKPDPFYSYGSVAVAFIAAATTTQLNGAALTIALAIEVCLLVAVVLALTKDTKVATSTSLLFIAPVLLSFANMTRYIISKEILTKDSFVLLILSISLIVAGRLIRMVGKERNVAESNNICVVLIVLGTMYIWFIIWCFLHISMPLTQDIATLVALTVYTIAGLVAYFIGLFRSDTARRVYGAALLIFVVARLLVVDVWSMALSGRVITFFVIGILLMSTAFLTKRKSVGRQIV</sequence>
<keyword evidence="1" id="KW-0812">Transmembrane</keyword>
<feature type="transmembrane region" description="Helical" evidence="1">
    <location>
        <begin position="546"/>
        <end position="566"/>
    </location>
</feature>
<feature type="transmembrane region" description="Helical" evidence="1">
    <location>
        <begin position="426"/>
        <end position="444"/>
    </location>
</feature>
<comment type="caution">
    <text evidence="2">The sequence shown here is derived from an EMBL/GenBank/DDBJ whole genome shotgun (WGS) entry which is preliminary data.</text>
</comment>
<feature type="transmembrane region" description="Helical" evidence="1">
    <location>
        <begin position="515"/>
        <end position="534"/>
    </location>
</feature>
<dbReference type="PANTHER" id="PTHR38434">
    <property type="entry name" value="BLL2549 PROTEIN"/>
    <property type="match status" value="1"/>
</dbReference>
<feature type="transmembrane region" description="Helical" evidence="1">
    <location>
        <begin position="100"/>
        <end position="122"/>
    </location>
</feature>
<reference evidence="3" key="1">
    <citation type="submission" date="2017-09" db="EMBL/GenBank/DDBJ databases">
        <title>Depth-based differentiation of microbial function through sediment-hosted aquifers and enrichment of novel symbionts in the deep terrestrial subsurface.</title>
        <authorList>
            <person name="Probst A.J."/>
            <person name="Ladd B."/>
            <person name="Jarett J.K."/>
            <person name="Geller-Mcgrath D.E."/>
            <person name="Sieber C.M.K."/>
            <person name="Emerson J.B."/>
            <person name="Anantharaman K."/>
            <person name="Thomas B.C."/>
            <person name="Malmstrom R."/>
            <person name="Stieglmeier M."/>
            <person name="Klingl A."/>
            <person name="Woyke T."/>
            <person name="Ryan C.M."/>
            <person name="Banfield J.F."/>
        </authorList>
    </citation>
    <scope>NUCLEOTIDE SEQUENCE [LARGE SCALE GENOMIC DNA]</scope>
</reference>
<feature type="transmembrane region" description="Helical" evidence="1">
    <location>
        <begin position="394"/>
        <end position="414"/>
    </location>
</feature>
<feature type="transmembrane region" description="Helical" evidence="1">
    <location>
        <begin position="233"/>
        <end position="251"/>
    </location>
</feature>
<feature type="transmembrane region" description="Helical" evidence="1">
    <location>
        <begin position="128"/>
        <end position="147"/>
    </location>
</feature>
<feature type="transmembrane region" description="Helical" evidence="1">
    <location>
        <begin position="372"/>
        <end position="388"/>
    </location>
</feature>
<evidence type="ECO:0000256" key="1">
    <source>
        <dbReference type="SAM" id="Phobius"/>
    </source>
</evidence>
<accession>A0A2H0Z0M2</accession>
<evidence type="ECO:0000313" key="3">
    <source>
        <dbReference type="Proteomes" id="UP000228687"/>
    </source>
</evidence>
<protein>
    <recommendedName>
        <fullName evidence="4">DUF2339 domain-containing protein</fullName>
    </recommendedName>
</protein>
<dbReference type="PANTHER" id="PTHR38434:SF1">
    <property type="entry name" value="BLL2549 PROTEIN"/>
    <property type="match status" value="1"/>
</dbReference>
<proteinExistence type="predicted"/>
<dbReference type="Proteomes" id="UP000228687">
    <property type="component" value="Unassembled WGS sequence"/>
</dbReference>
<feature type="transmembrane region" description="Helical" evidence="1">
    <location>
        <begin position="321"/>
        <end position="339"/>
    </location>
</feature>
<keyword evidence="1" id="KW-1133">Transmembrane helix</keyword>
<dbReference type="InterPro" id="IPR019286">
    <property type="entry name" value="DUF2339_TM"/>
</dbReference>
<feature type="transmembrane region" description="Helical" evidence="1">
    <location>
        <begin position="485"/>
        <end position="509"/>
    </location>
</feature>
<evidence type="ECO:0008006" key="4">
    <source>
        <dbReference type="Google" id="ProtNLM"/>
    </source>
</evidence>